<keyword evidence="15" id="KW-1185">Reference proteome</keyword>
<feature type="region of interest" description="Disordered" evidence="12">
    <location>
        <begin position="373"/>
        <end position="402"/>
    </location>
</feature>
<dbReference type="EC" id="2.4.1.21" evidence="5"/>
<accession>A0ABD1Z277</accession>
<keyword evidence="6" id="KW-0150">Chloroplast</keyword>
<dbReference type="Gene3D" id="2.60.40.10">
    <property type="entry name" value="Immunoglobulins"/>
    <property type="match status" value="2"/>
</dbReference>
<dbReference type="CDD" id="cd22265">
    <property type="entry name" value="UDM1_RNF168"/>
    <property type="match status" value="1"/>
</dbReference>
<evidence type="ECO:0000256" key="4">
    <source>
        <dbReference type="ARBA" id="ARBA00010281"/>
    </source>
</evidence>
<keyword evidence="9" id="KW-0808">Transferase</keyword>
<evidence type="ECO:0000256" key="8">
    <source>
        <dbReference type="ARBA" id="ARBA00022676"/>
    </source>
</evidence>
<comment type="caution">
    <text evidence="14">The sequence shown here is derived from an EMBL/GenBank/DDBJ whole genome shotgun (WGS) entry which is preliminary data.</text>
</comment>
<feature type="region of interest" description="Disordered" evidence="12">
    <location>
        <begin position="116"/>
        <end position="138"/>
    </location>
</feature>
<dbReference type="Gene3D" id="3.40.50.2000">
    <property type="entry name" value="Glycogen Phosphorylase B"/>
    <property type="match status" value="2"/>
</dbReference>
<feature type="domain" description="Carbohydrate binding module family 25" evidence="13">
    <location>
        <begin position="257"/>
        <end position="348"/>
    </location>
</feature>
<name>A0ABD1Z277_9MARC</name>
<keyword evidence="8" id="KW-0328">Glycosyltransferase</keyword>
<feature type="domain" description="Carbohydrate binding module family 25" evidence="13">
    <location>
        <begin position="600"/>
        <end position="691"/>
    </location>
</feature>
<keyword evidence="11" id="KW-0809">Transit peptide</keyword>
<comment type="subcellular location">
    <subcellularLocation>
        <location evidence="2">Plastid</location>
        <location evidence="2">Chloroplast</location>
    </subcellularLocation>
</comment>
<evidence type="ECO:0000259" key="13">
    <source>
        <dbReference type="SMART" id="SM01066"/>
    </source>
</evidence>
<sequence>MASSSMFSASALNRIVILGDAHSSVNSGNLPSRGVFPLHLRFPAHISLGARNGGFSTIHLPVGSFRRSSGRLSAKPRRKIGDTKLKKAGVAKELSGSLQPLFGAAANVQDRLQDIPSDANTASDEGDKSQKDTSVPVQDAQSETLVAAGDGNSGNFKHVQEIAEEDVPTQTIEQVFNFEMDSEAVGDPISWAEAVVEEESEKERALEDEILRERQFHDEKEKKLKEELRSSEILKQAVRQAYLKNKIFYFPTPAFAGRELEIYMNRRITALVGQPRIFIAGAFNEWRWKPFTTELSKTDLPGDPKETGDWWVCKIQVPQEAYKVDFIFYDGQSIYENNDQTDFYIMVEGGMSKVEFEYFLLEEKAQEACRLKEEDAERERVETQRRELEEQKAGEEADRAQAKNLVNEERDKARVSLQKAVERADGVWFTQPPEFGGGSVVDLFYNRASGPLAHSEQVWIHGGYNNWKEMASIVEELVLDNKIGGDWWVAKVKVPEKAYMLNWVFADGPPDSARVYDNNDYRDFHGIVAQTVTEDVYWAEFEKEEYERLQKERKARHEAAMKKAAHIKKLKEDMKAKTMETFLRSQSHIFYTEPAQLVAGEDVTVFYNPSNTVLNGKPEIYLRGSFNRWTHFLGNLQPIKMERADNGTHLKARVKIPKDAYMMDFVFSERGDDQGGVYDNRNGLDYHVPVTGGLLTQPPLDIVHIAVEMAPIAKVGGLGDVVTSLSRAVQEAGHNVEVVLPKYDSLNYHYIHDLREVQAFHFGGTRVRVWNGKVEGLPVHFLEPENGMFWVGCIYGRRDDGPRFGFFCHAALEFLRQSGKHVDILHCHDWSSAPVAWLFNEGYRLNNMHDARIVFSIHNLEFGAPLIGRAMANAHMATTVSPTYAREVSGNGVIAPHLHKFHGIRNGIDPDIWDPYTDPFIPMAYSTENVTEGKRAAKEELRRRLGLRHDDRPMLGIITRLTAQKGINLIKHGIYRTLERGGQVVLLGSAPDPRVQNDFVNLSNQLNQSHGDMARLCLAYDEPLSHLIYAGCDFILIPSIFEPCGLTQLTAMRYGAIPVVRKTGGLNDTVFDVDHDQDRAREQGLSVNGFSFEAPDASGLDYALNRAISAWYEARGWFEGLCRQVMEQDWTWNRPALDYIELYYGAKKKP</sequence>
<dbReference type="Pfam" id="PF16760">
    <property type="entry name" value="CBM53"/>
    <property type="match status" value="3"/>
</dbReference>
<evidence type="ECO:0000256" key="11">
    <source>
        <dbReference type="ARBA" id="ARBA00022946"/>
    </source>
</evidence>
<dbReference type="SMART" id="SM01066">
    <property type="entry name" value="CBM_25"/>
    <property type="match status" value="3"/>
</dbReference>
<evidence type="ECO:0000256" key="12">
    <source>
        <dbReference type="SAM" id="MobiDB-lite"/>
    </source>
</evidence>
<proteinExistence type="inferred from homology"/>
<dbReference type="HAMAP" id="MF_00484">
    <property type="entry name" value="Glycogen_synth"/>
    <property type="match status" value="1"/>
</dbReference>
<dbReference type="GO" id="GO:0019252">
    <property type="term" value="P:starch biosynthetic process"/>
    <property type="evidence" value="ECO:0007669"/>
    <property type="project" value="UniProtKB-KW"/>
</dbReference>
<dbReference type="PANTHER" id="PTHR46083">
    <property type="match status" value="1"/>
</dbReference>
<evidence type="ECO:0000256" key="1">
    <source>
        <dbReference type="ARBA" id="ARBA00001478"/>
    </source>
</evidence>
<evidence type="ECO:0000313" key="15">
    <source>
        <dbReference type="Proteomes" id="UP001605036"/>
    </source>
</evidence>
<keyword evidence="7" id="KW-0934">Plastid</keyword>
<evidence type="ECO:0000256" key="2">
    <source>
        <dbReference type="ARBA" id="ARBA00004229"/>
    </source>
</evidence>
<keyword evidence="10" id="KW-0750">Starch biosynthesis</keyword>
<dbReference type="EMBL" id="JBHFFA010000002">
    <property type="protein sequence ID" value="KAL2641893.1"/>
    <property type="molecule type" value="Genomic_DNA"/>
</dbReference>
<dbReference type="Pfam" id="PF08323">
    <property type="entry name" value="Glyco_transf_5"/>
    <property type="match status" value="1"/>
</dbReference>
<dbReference type="InterPro" id="IPR013534">
    <property type="entry name" value="Starch_synth_cat_dom"/>
</dbReference>
<dbReference type="AlphaFoldDB" id="A0ABD1Z277"/>
<comment type="similarity">
    <text evidence="4">Belongs to the glycosyltransferase 1 family. Bacterial/plant glycogen synthase subfamily.</text>
</comment>
<dbReference type="InterPro" id="IPR013783">
    <property type="entry name" value="Ig-like_fold"/>
</dbReference>
<dbReference type="PANTHER" id="PTHR46083:SF5">
    <property type="entry name" value="STARCH SYNTHASE 3, CHLOROPLASTIC_AMYLOPLASTIC"/>
    <property type="match status" value="1"/>
</dbReference>
<evidence type="ECO:0000256" key="5">
    <source>
        <dbReference type="ARBA" id="ARBA00012588"/>
    </source>
</evidence>
<dbReference type="InterPro" id="IPR005085">
    <property type="entry name" value="CBM25"/>
</dbReference>
<dbReference type="FunFam" id="3.40.50.2000:FF:000165">
    <property type="entry name" value="Starch synthase, chloroplastic/amyloplastic"/>
    <property type="match status" value="1"/>
</dbReference>
<comment type="catalytic activity">
    <reaction evidence="1">
        <text>[(1-&gt;4)-alpha-D-glucosyl](n) + ADP-alpha-D-glucose = [(1-&gt;4)-alpha-D-glucosyl](n+1) + ADP + H(+)</text>
        <dbReference type="Rhea" id="RHEA:18189"/>
        <dbReference type="Rhea" id="RHEA-COMP:9584"/>
        <dbReference type="Rhea" id="RHEA-COMP:9587"/>
        <dbReference type="ChEBI" id="CHEBI:15378"/>
        <dbReference type="ChEBI" id="CHEBI:15444"/>
        <dbReference type="ChEBI" id="CHEBI:57498"/>
        <dbReference type="ChEBI" id="CHEBI:456216"/>
        <dbReference type="EC" id="2.4.1.21"/>
    </reaction>
</comment>
<dbReference type="GO" id="GO:0009011">
    <property type="term" value="F:alpha-1,4-glucan glucosyltransferase (ADP-glucose donor) activity"/>
    <property type="evidence" value="ECO:0007669"/>
    <property type="project" value="UniProtKB-EC"/>
</dbReference>
<evidence type="ECO:0000256" key="7">
    <source>
        <dbReference type="ARBA" id="ARBA00022640"/>
    </source>
</evidence>
<organism evidence="14 15">
    <name type="scientific">Riccia fluitans</name>
    <dbReference type="NCBI Taxonomy" id="41844"/>
    <lineage>
        <taxon>Eukaryota</taxon>
        <taxon>Viridiplantae</taxon>
        <taxon>Streptophyta</taxon>
        <taxon>Embryophyta</taxon>
        <taxon>Marchantiophyta</taxon>
        <taxon>Marchantiopsida</taxon>
        <taxon>Marchantiidae</taxon>
        <taxon>Marchantiales</taxon>
        <taxon>Ricciaceae</taxon>
        <taxon>Riccia</taxon>
    </lineage>
</organism>
<dbReference type="GO" id="GO:0010021">
    <property type="term" value="P:amylopectin biosynthetic process"/>
    <property type="evidence" value="ECO:0007669"/>
    <property type="project" value="UniProtKB-ARBA"/>
</dbReference>
<evidence type="ECO:0000256" key="9">
    <source>
        <dbReference type="ARBA" id="ARBA00022679"/>
    </source>
</evidence>
<evidence type="ECO:0000256" key="10">
    <source>
        <dbReference type="ARBA" id="ARBA00022922"/>
    </source>
</evidence>
<evidence type="ECO:0000256" key="6">
    <source>
        <dbReference type="ARBA" id="ARBA00022528"/>
    </source>
</evidence>
<protein>
    <recommendedName>
        <fullName evidence="5">starch synthase</fullName>
        <ecNumber evidence="5">2.4.1.21</ecNumber>
    </recommendedName>
</protein>
<evidence type="ECO:0000256" key="3">
    <source>
        <dbReference type="ARBA" id="ARBA00004727"/>
    </source>
</evidence>
<dbReference type="InterPro" id="IPR011835">
    <property type="entry name" value="GS/SS"/>
</dbReference>
<gene>
    <name evidence="14" type="ORF">R1flu_009480</name>
</gene>
<comment type="pathway">
    <text evidence="3">Glycan biosynthesis; starch biosynthesis.</text>
</comment>
<dbReference type="Proteomes" id="UP001605036">
    <property type="component" value="Unassembled WGS sequence"/>
</dbReference>
<reference evidence="14 15" key="1">
    <citation type="submission" date="2024-09" db="EMBL/GenBank/DDBJ databases">
        <title>Chromosome-scale assembly of Riccia fluitans.</title>
        <authorList>
            <person name="Paukszto L."/>
            <person name="Sawicki J."/>
            <person name="Karawczyk K."/>
            <person name="Piernik-Szablinska J."/>
            <person name="Szczecinska M."/>
            <person name="Mazdziarz M."/>
        </authorList>
    </citation>
    <scope>NUCLEOTIDE SEQUENCE [LARGE SCALE GENOMIC DNA]</scope>
    <source>
        <strain evidence="14">Rf_01</strain>
        <tissue evidence="14">Aerial parts of the thallus</tissue>
    </source>
</reference>
<dbReference type="SUPFAM" id="SSF53756">
    <property type="entry name" value="UDP-Glycosyltransferase/glycogen phosphorylase"/>
    <property type="match status" value="1"/>
</dbReference>
<feature type="domain" description="Carbohydrate binding module family 25" evidence="13">
    <location>
        <begin position="438"/>
        <end position="529"/>
    </location>
</feature>
<dbReference type="GO" id="GO:0009507">
    <property type="term" value="C:chloroplast"/>
    <property type="evidence" value="ECO:0007669"/>
    <property type="project" value="UniProtKB-SubCell"/>
</dbReference>
<evidence type="ECO:0000313" key="14">
    <source>
        <dbReference type="EMBL" id="KAL2641893.1"/>
    </source>
</evidence>
<dbReference type="CDD" id="cd03791">
    <property type="entry name" value="GT5_Glycogen_synthase_DULL1-like"/>
    <property type="match status" value="1"/>
</dbReference>